<protein>
    <submittedName>
        <fullName evidence="1">Uncharacterized protein</fullName>
    </submittedName>
</protein>
<evidence type="ECO:0000313" key="1">
    <source>
        <dbReference type="EMBL" id="CAC5387102.1"/>
    </source>
</evidence>
<organism evidence="1 2">
    <name type="scientific">Mytilus coruscus</name>
    <name type="common">Sea mussel</name>
    <dbReference type="NCBI Taxonomy" id="42192"/>
    <lineage>
        <taxon>Eukaryota</taxon>
        <taxon>Metazoa</taxon>
        <taxon>Spiralia</taxon>
        <taxon>Lophotrochozoa</taxon>
        <taxon>Mollusca</taxon>
        <taxon>Bivalvia</taxon>
        <taxon>Autobranchia</taxon>
        <taxon>Pteriomorphia</taxon>
        <taxon>Mytilida</taxon>
        <taxon>Mytiloidea</taxon>
        <taxon>Mytilidae</taxon>
        <taxon>Mytilinae</taxon>
        <taxon>Mytilus</taxon>
    </lineage>
</organism>
<dbReference type="AlphaFoldDB" id="A0A6J8BTX1"/>
<reference evidence="1 2" key="1">
    <citation type="submission" date="2020-06" db="EMBL/GenBank/DDBJ databases">
        <authorList>
            <person name="Li R."/>
            <person name="Bekaert M."/>
        </authorList>
    </citation>
    <scope>NUCLEOTIDE SEQUENCE [LARGE SCALE GENOMIC DNA]</scope>
    <source>
        <strain evidence="2">wild</strain>
    </source>
</reference>
<gene>
    <name evidence="1" type="ORF">MCOR_22473</name>
</gene>
<name>A0A6J8BTX1_MYTCO</name>
<proteinExistence type="predicted"/>
<sequence>MNNSSSSVHEYFEPNVNHYDIINDHVMIHEDQSANPYLDVIISSNNSETTRKTNKSSDVKISDSTGYLNPYQALTEKENPTAHVYNTNISYCNDLNKPSYLKVIKSLVHTHSYKTLSDGCKEKRNMYNKLSNVRKITLNSRLYRSEVFVFSRSEDRLTSTKSGDIRRYSL</sequence>
<accession>A0A6J8BTX1</accession>
<evidence type="ECO:0000313" key="2">
    <source>
        <dbReference type="Proteomes" id="UP000507470"/>
    </source>
</evidence>
<dbReference type="EMBL" id="CACVKT020003965">
    <property type="protein sequence ID" value="CAC5387102.1"/>
    <property type="molecule type" value="Genomic_DNA"/>
</dbReference>
<keyword evidence="2" id="KW-1185">Reference proteome</keyword>
<dbReference type="Proteomes" id="UP000507470">
    <property type="component" value="Unassembled WGS sequence"/>
</dbReference>